<organism evidence="1 2">
    <name type="scientific">Bauhinia variegata</name>
    <name type="common">Purple orchid tree</name>
    <name type="synonym">Phanera variegata</name>
    <dbReference type="NCBI Taxonomy" id="167791"/>
    <lineage>
        <taxon>Eukaryota</taxon>
        <taxon>Viridiplantae</taxon>
        <taxon>Streptophyta</taxon>
        <taxon>Embryophyta</taxon>
        <taxon>Tracheophyta</taxon>
        <taxon>Spermatophyta</taxon>
        <taxon>Magnoliopsida</taxon>
        <taxon>eudicotyledons</taxon>
        <taxon>Gunneridae</taxon>
        <taxon>Pentapetalae</taxon>
        <taxon>rosids</taxon>
        <taxon>fabids</taxon>
        <taxon>Fabales</taxon>
        <taxon>Fabaceae</taxon>
        <taxon>Cercidoideae</taxon>
        <taxon>Cercideae</taxon>
        <taxon>Bauhiniinae</taxon>
        <taxon>Bauhinia</taxon>
    </lineage>
</organism>
<protein>
    <submittedName>
        <fullName evidence="1">Uncharacterized protein</fullName>
    </submittedName>
</protein>
<name>A0ACB9PG00_BAUVA</name>
<accession>A0ACB9PG00</accession>
<proteinExistence type="predicted"/>
<dbReference type="EMBL" id="CM039429">
    <property type="protein sequence ID" value="KAI4347475.1"/>
    <property type="molecule type" value="Genomic_DNA"/>
</dbReference>
<evidence type="ECO:0000313" key="1">
    <source>
        <dbReference type="EMBL" id="KAI4347475.1"/>
    </source>
</evidence>
<evidence type="ECO:0000313" key="2">
    <source>
        <dbReference type="Proteomes" id="UP000828941"/>
    </source>
</evidence>
<comment type="caution">
    <text evidence="1">The sequence shown here is derived from an EMBL/GenBank/DDBJ whole genome shotgun (WGS) entry which is preliminary data.</text>
</comment>
<keyword evidence="2" id="KW-1185">Reference proteome</keyword>
<dbReference type="Proteomes" id="UP000828941">
    <property type="component" value="Chromosome 4"/>
</dbReference>
<sequence>MSGPQAEAICTIDPYQRLAIVANQDGTITRLNINDKFPNVPAKQDLDDDNTVLTKDITLNSNTKTWVRIFLPRKALDQNASSATKLPLIVYYHGGGFIFLSASSSANHDFCYKLAEYLPAVIVSVGYRLAPENRLPAAYDNGVEAFNWLKTTDEKWVHEFADLSNVYLAGSSAGGNLAYHVGLRVSLEVLDCDPLKIQGLILQFPFFGGSQRTGSEKRLVNDEYFPLSISDLLWELALPIGSDRDHEYCNPMVANDGSRAKLFDEIKRLGWRVLVKCVHGDPMIDRQMEFAEMLKNRGIQVVEHYSEGYHGIGYLDPTQPESVFYAIKEFLKNC</sequence>
<reference evidence="1 2" key="1">
    <citation type="journal article" date="2022" name="DNA Res.">
        <title>Chromosomal-level genome assembly of the orchid tree Bauhinia variegata (Leguminosae; Cercidoideae) supports the allotetraploid origin hypothesis of Bauhinia.</title>
        <authorList>
            <person name="Zhong Y."/>
            <person name="Chen Y."/>
            <person name="Zheng D."/>
            <person name="Pang J."/>
            <person name="Liu Y."/>
            <person name="Luo S."/>
            <person name="Meng S."/>
            <person name="Qian L."/>
            <person name="Wei D."/>
            <person name="Dai S."/>
            <person name="Zhou R."/>
        </authorList>
    </citation>
    <scope>NUCLEOTIDE SEQUENCE [LARGE SCALE GENOMIC DNA]</scope>
    <source>
        <strain evidence="1">BV-YZ2020</strain>
    </source>
</reference>
<gene>
    <name evidence="1" type="ORF">L6164_008287</name>
</gene>